<proteinExistence type="predicted"/>
<evidence type="ECO:0000313" key="2">
    <source>
        <dbReference type="Proteomes" id="UP000323011"/>
    </source>
</evidence>
<dbReference type="Proteomes" id="UP000323011">
    <property type="component" value="Unassembled WGS sequence"/>
</dbReference>
<dbReference type="PANTHER" id="PTHR21451">
    <property type="entry name" value="HISTONE H3 METHYLTRANSFERASE"/>
    <property type="match status" value="1"/>
</dbReference>
<dbReference type="AlphaFoldDB" id="A0A5A8CNE2"/>
<dbReference type="EMBL" id="VLTN01000011">
    <property type="protein sequence ID" value="KAA0154532.1"/>
    <property type="molecule type" value="Genomic_DNA"/>
</dbReference>
<protein>
    <recommendedName>
        <fullName evidence="3">Histone H3-K79 methyltransferase</fullName>
    </recommendedName>
</protein>
<dbReference type="PANTHER" id="PTHR21451:SF19">
    <property type="entry name" value="ACTIVATED IN BLOCKED UNFOLDED PROTEIN RESPONSE"/>
    <property type="match status" value="1"/>
</dbReference>
<evidence type="ECO:0000313" key="1">
    <source>
        <dbReference type="EMBL" id="KAA0154532.1"/>
    </source>
</evidence>
<dbReference type="InterPro" id="IPR030445">
    <property type="entry name" value="H3-K79_meTrfase"/>
</dbReference>
<dbReference type="GO" id="GO:0031151">
    <property type="term" value="F:histone H3K79 methyltransferase activity"/>
    <property type="evidence" value="ECO:0007669"/>
    <property type="project" value="InterPro"/>
</dbReference>
<evidence type="ECO:0008006" key="3">
    <source>
        <dbReference type="Google" id="ProtNLM"/>
    </source>
</evidence>
<dbReference type="Gene3D" id="3.40.50.150">
    <property type="entry name" value="Vaccinia Virus protein VP39"/>
    <property type="match status" value="1"/>
</dbReference>
<keyword evidence="2" id="KW-1185">Reference proteome</keyword>
<sequence length="347" mass="35325">MAAAAAADVEGIDRWSSEAAERRWRPVEGLWPAMHAEDDAAVEGARPSSGKGGATAREAELWRKALVLRRTALHDHGTVSSRGASGEWDVAMVYGEADPRVLWDLLARAAALWRDRKSADLPVADSGMAAARARAAARSSGPSNEGAAVAAAAAAAEPSLPAGGALPPVQGAFVDIGSGAGRAVAAAAALGAFDSCRGIEVDKLLHEAACAALEAVAASREAGGGLPSAAEASVEASVAAKASFPAGCGWSAVELLLGDFRQSAALGDAGVVFVTATTFPPALMAALARACERLKPGAVVVSTGQRVVSPLLEDAGECRRAMPWGASTVYFSRRARGGRWLAGVLRR</sequence>
<dbReference type="InterPro" id="IPR029063">
    <property type="entry name" value="SAM-dependent_MTases_sf"/>
</dbReference>
<dbReference type="GO" id="GO:0051726">
    <property type="term" value="P:regulation of cell cycle"/>
    <property type="evidence" value="ECO:0007669"/>
    <property type="project" value="InterPro"/>
</dbReference>
<accession>A0A5A8CNE2</accession>
<dbReference type="SUPFAM" id="SSF53335">
    <property type="entry name" value="S-adenosyl-L-methionine-dependent methyltransferases"/>
    <property type="match status" value="1"/>
</dbReference>
<reference evidence="1 2" key="1">
    <citation type="submission" date="2019-07" db="EMBL/GenBank/DDBJ databases">
        <title>Genomes of Cafeteria roenbergensis.</title>
        <authorList>
            <person name="Fischer M.G."/>
            <person name="Hackl T."/>
            <person name="Roman M."/>
        </authorList>
    </citation>
    <scope>NUCLEOTIDE SEQUENCE [LARGE SCALE GENOMIC DNA]</scope>
    <source>
        <strain evidence="1 2">BVI</strain>
    </source>
</reference>
<organism evidence="1 2">
    <name type="scientific">Cafeteria roenbergensis</name>
    <name type="common">Marine flagellate</name>
    <dbReference type="NCBI Taxonomy" id="33653"/>
    <lineage>
        <taxon>Eukaryota</taxon>
        <taxon>Sar</taxon>
        <taxon>Stramenopiles</taxon>
        <taxon>Bigyra</taxon>
        <taxon>Opalozoa</taxon>
        <taxon>Bicosoecida</taxon>
        <taxon>Cafeteriaceae</taxon>
        <taxon>Cafeteria</taxon>
    </lineage>
</organism>
<gene>
    <name evidence="1" type="ORF">FNF29_02409</name>
</gene>
<name>A0A5A8CNE2_CAFRO</name>
<comment type="caution">
    <text evidence="1">The sequence shown here is derived from an EMBL/GenBank/DDBJ whole genome shotgun (WGS) entry which is preliminary data.</text>
</comment>